<evidence type="ECO:0000313" key="2">
    <source>
        <dbReference type="Proteomes" id="UP001299012"/>
    </source>
</evidence>
<reference evidence="1 2" key="1">
    <citation type="submission" date="2022-01" db="EMBL/GenBank/DDBJ databases">
        <title>Draft Genome Sequences of Seven Type Strains of the Genus Streptomyces.</title>
        <authorList>
            <person name="Aziz S."/>
            <person name="Coretto E."/>
            <person name="Chronakova A."/>
            <person name="Sproer C."/>
            <person name="Huber K."/>
            <person name="Nouioui I."/>
            <person name="Gross H."/>
        </authorList>
    </citation>
    <scope>NUCLEOTIDE SEQUENCE [LARGE SCALE GENOMIC DNA]</scope>
    <source>
        <strain evidence="1 2">DSM 41685</strain>
    </source>
</reference>
<name>A0ABS9JVJ9_9ACTN</name>
<comment type="caution">
    <text evidence="1">The sequence shown here is derived from an EMBL/GenBank/DDBJ whole genome shotgun (WGS) entry which is preliminary data.</text>
</comment>
<dbReference type="RefSeq" id="WP_086702307.1">
    <property type="nucleotide sequence ID" value="NZ_JAKKZF010000367.1"/>
</dbReference>
<accession>A0ABS9JVJ9</accession>
<sequence length="181" mass="20284">MAVHNVHERLLPTDESKLGALIDTLASGDHDQLWPGHDWSPMQFDRPLSPGATGGHWPVGYTVTGYIPGRWIRFDFTRPRGFHGFHELAVLPAGPGHARIHHTLTMTTKGLARLTWPLAFRPMHDACMEDAFDRAEHACTGTVARPARWSPYVRLLHTLAAHATRKRSANQRPESPATRPR</sequence>
<keyword evidence="2" id="KW-1185">Reference proteome</keyword>
<protein>
    <submittedName>
        <fullName evidence="1">SRPBCC family protein</fullName>
    </submittedName>
</protein>
<gene>
    <name evidence="1" type="ORF">L0F81_41005</name>
</gene>
<dbReference type="EMBL" id="JAKKZF010000367">
    <property type="protein sequence ID" value="MCG0069565.1"/>
    <property type="molecule type" value="Genomic_DNA"/>
</dbReference>
<dbReference type="SUPFAM" id="SSF55961">
    <property type="entry name" value="Bet v1-like"/>
    <property type="match status" value="1"/>
</dbReference>
<dbReference type="Proteomes" id="UP001299012">
    <property type="component" value="Unassembled WGS sequence"/>
</dbReference>
<evidence type="ECO:0000313" key="1">
    <source>
        <dbReference type="EMBL" id="MCG0069565.1"/>
    </source>
</evidence>
<organism evidence="1 2">
    <name type="scientific">Streptomyces tricolor</name>
    <dbReference type="NCBI Taxonomy" id="68277"/>
    <lineage>
        <taxon>Bacteria</taxon>
        <taxon>Bacillati</taxon>
        <taxon>Actinomycetota</taxon>
        <taxon>Actinomycetes</taxon>
        <taxon>Kitasatosporales</taxon>
        <taxon>Streptomycetaceae</taxon>
        <taxon>Streptomyces</taxon>
        <taxon>Streptomyces violaceoruber group</taxon>
    </lineage>
</organism>
<proteinExistence type="predicted"/>